<organism evidence="3 4">
    <name type="scientific">Paenibacillus sedimenti</name>
    <dbReference type="NCBI Taxonomy" id="2770274"/>
    <lineage>
        <taxon>Bacteria</taxon>
        <taxon>Bacillati</taxon>
        <taxon>Bacillota</taxon>
        <taxon>Bacilli</taxon>
        <taxon>Bacillales</taxon>
        <taxon>Paenibacillaceae</taxon>
        <taxon>Paenibacillus</taxon>
    </lineage>
</organism>
<sequence length="250" mass="27702">MLYSIRYILLSLGGFFVKFKVIFSSLALLITISTTAFAHSGRTDSSGGHNCSAKSIAKGLCSGYHYHNSGSSSSSESSGSSGSSSFTSPSTTSPAAKPQQEKVDTRLKAVLPSYKTKINGTEIDNAYAEYPVLSYKDITYFPMTWTYTQALGVDVNWSADTGFSIRKTDNKASELTQKKGQYNSPYAEYIIDLPTYNIFVNDSWLDNYSEDYPVIVYKDITYFPMTWKFAVDELGLTMNYDSTNGFSINK</sequence>
<dbReference type="Proteomes" id="UP000650466">
    <property type="component" value="Unassembled WGS sequence"/>
</dbReference>
<dbReference type="AlphaFoldDB" id="A0A926KQ83"/>
<keyword evidence="4" id="KW-1185">Reference proteome</keyword>
<evidence type="ECO:0000256" key="1">
    <source>
        <dbReference type="SAM" id="MobiDB-lite"/>
    </source>
</evidence>
<gene>
    <name evidence="3" type="ORF">ICC18_18200</name>
</gene>
<feature type="compositionally biased region" description="Low complexity" evidence="1">
    <location>
        <begin position="72"/>
        <end position="93"/>
    </location>
</feature>
<evidence type="ECO:0000256" key="2">
    <source>
        <dbReference type="SAM" id="SignalP"/>
    </source>
</evidence>
<dbReference type="InterPro" id="IPR047773">
    <property type="entry name" value="YHYH_dom_bact"/>
</dbReference>
<reference evidence="3" key="1">
    <citation type="submission" date="2020-09" db="EMBL/GenBank/DDBJ databases">
        <title>Draft Genome Sequence of Paenibacillus sp. WST5.</title>
        <authorList>
            <person name="Bao Z."/>
        </authorList>
    </citation>
    <scope>NUCLEOTIDE SEQUENCE</scope>
    <source>
        <strain evidence="3">WST5</strain>
    </source>
</reference>
<accession>A0A926KQ83</accession>
<keyword evidence="2" id="KW-0732">Signal</keyword>
<name>A0A926KQ83_9BACL</name>
<evidence type="ECO:0000313" key="3">
    <source>
        <dbReference type="EMBL" id="MBD0382052.1"/>
    </source>
</evidence>
<proteinExistence type="predicted"/>
<feature type="region of interest" description="Disordered" evidence="1">
    <location>
        <begin position="72"/>
        <end position="103"/>
    </location>
</feature>
<protein>
    <submittedName>
        <fullName evidence="3">YHYH domain-containing protein</fullName>
    </submittedName>
</protein>
<comment type="caution">
    <text evidence="3">The sequence shown here is derived from an EMBL/GenBank/DDBJ whole genome shotgun (WGS) entry which is preliminary data.</text>
</comment>
<feature type="signal peptide" evidence="2">
    <location>
        <begin position="1"/>
        <end position="38"/>
    </location>
</feature>
<evidence type="ECO:0000313" key="4">
    <source>
        <dbReference type="Proteomes" id="UP000650466"/>
    </source>
</evidence>
<feature type="chain" id="PRO_5038025495" evidence="2">
    <location>
        <begin position="39"/>
        <end position="250"/>
    </location>
</feature>
<dbReference type="NCBIfam" id="NF033223">
    <property type="entry name" value="YHYH_alt"/>
    <property type="match status" value="1"/>
</dbReference>
<dbReference type="EMBL" id="JACVVD010000006">
    <property type="protein sequence ID" value="MBD0382052.1"/>
    <property type="molecule type" value="Genomic_DNA"/>
</dbReference>